<dbReference type="SUPFAM" id="SSF55347">
    <property type="entry name" value="Glyceraldehyde-3-phosphate dehydrogenase-like, C-terminal domain"/>
    <property type="match status" value="1"/>
</dbReference>
<evidence type="ECO:0000313" key="4">
    <source>
        <dbReference type="Proteomes" id="UP000184447"/>
    </source>
</evidence>
<accession>A0A1M5SWB9</accession>
<feature type="domain" description="Gfo/Idh/MocA-like oxidoreductase N-terminal" evidence="1">
    <location>
        <begin position="4"/>
        <end position="124"/>
    </location>
</feature>
<name>A0A1M5SWB9_9CLOT</name>
<dbReference type="PANTHER" id="PTHR43249:SF1">
    <property type="entry name" value="D-GLUCOSIDE 3-DEHYDROGENASE"/>
    <property type="match status" value="1"/>
</dbReference>
<dbReference type="InterPro" id="IPR052515">
    <property type="entry name" value="Gfo/Idh/MocA_Oxidoreductase"/>
</dbReference>
<feature type="domain" description="GFO/IDH/MocA-like oxidoreductase" evidence="2">
    <location>
        <begin position="134"/>
        <end position="258"/>
    </location>
</feature>
<evidence type="ECO:0000259" key="1">
    <source>
        <dbReference type="Pfam" id="PF01408"/>
    </source>
</evidence>
<evidence type="ECO:0000313" key="3">
    <source>
        <dbReference type="EMBL" id="SHH42333.1"/>
    </source>
</evidence>
<keyword evidence="4" id="KW-1185">Reference proteome</keyword>
<dbReference type="AlphaFoldDB" id="A0A1M5SWB9"/>
<dbReference type="Pfam" id="PF22725">
    <property type="entry name" value="GFO_IDH_MocA_C3"/>
    <property type="match status" value="1"/>
</dbReference>
<evidence type="ECO:0000259" key="2">
    <source>
        <dbReference type="Pfam" id="PF22725"/>
    </source>
</evidence>
<dbReference type="RefSeq" id="WP_073337385.1">
    <property type="nucleotide sequence ID" value="NZ_FQXM01000005.1"/>
</dbReference>
<gene>
    <name evidence="3" type="ORF">SAMN02745207_01049</name>
</gene>
<dbReference type="STRING" id="1121316.SAMN02745207_01049"/>
<dbReference type="OrthoDB" id="9815825at2"/>
<dbReference type="InterPro" id="IPR000683">
    <property type="entry name" value="Gfo/Idh/MocA-like_OxRdtase_N"/>
</dbReference>
<dbReference type="EMBL" id="FQXM01000005">
    <property type="protein sequence ID" value="SHH42333.1"/>
    <property type="molecule type" value="Genomic_DNA"/>
</dbReference>
<dbReference type="SUPFAM" id="SSF51735">
    <property type="entry name" value="NAD(P)-binding Rossmann-fold domains"/>
    <property type="match status" value="1"/>
</dbReference>
<dbReference type="InterPro" id="IPR055170">
    <property type="entry name" value="GFO_IDH_MocA-like_dom"/>
</dbReference>
<dbReference type="PANTHER" id="PTHR43249">
    <property type="entry name" value="UDP-N-ACETYL-2-AMINO-2-DEOXY-D-GLUCURONATE OXIDASE"/>
    <property type="match status" value="1"/>
</dbReference>
<dbReference type="Proteomes" id="UP000184447">
    <property type="component" value="Unassembled WGS sequence"/>
</dbReference>
<protein>
    <submittedName>
        <fullName evidence="3">Predicted dehydrogenase</fullName>
    </submittedName>
</protein>
<organism evidence="3 4">
    <name type="scientific">Clostridium grantii DSM 8605</name>
    <dbReference type="NCBI Taxonomy" id="1121316"/>
    <lineage>
        <taxon>Bacteria</taxon>
        <taxon>Bacillati</taxon>
        <taxon>Bacillota</taxon>
        <taxon>Clostridia</taxon>
        <taxon>Eubacteriales</taxon>
        <taxon>Clostridiaceae</taxon>
        <taxon>Clostridium</taxon>
    </lineage>
</organism>
<proteinExistence type="predicted"/>
<dbReference type="Pfam" id="PF01408">
    <property type="entry name" value="GFO_IDH_MocA"/>
    <property type="match status" value="1"/>
</dbReference>
<sequence length="385" mass="43443">MDKVKIGVIGIGNMGTQHVVNLYNGKVKNAELVAICDIKQSRLDWAKKEFNNEVSTFLSIDELIDANCADALIIATPHYQHPIMGIQGLKNNLHILVEKPIGVYTKAVAELNKIASESDKVFTIMYNQRTNPIYKKVRDLVKSGEIGEFRRVNWTITDWYRTQFYYNSGGWRATWEGEGGGVLINQCPHQLDLIQWILGMPSKVRGFCNYGKLHNIEVEDEVTAYLEYPNGATGVFITSTGEAPGTNRLEIVGDKGKLVVEKNELTFYRNRISEREHNATSQEGFDKPENWECKIPVEGILTNHVGIMQNFVDAIMDNKEQLAPGVEGINGLTISNAIHLSSWTDNWVTLPLNEDLFYEKLQEKIETSTINKEDIDIVLNLQGSH</sequence>
<reference evidence="3 4" key="1">
    <citation type="submission" date="2016-11" db="EMBL/GenBank/DDBJ databases">
        <authorList>
            <person name="Jaros S."/>
            <person name="Januszkiewicz K."/>
            <person name="Wedrychowicz H."/>
        </authorList>
    </citation>
    <scope>NUCLEOTIDE SEQUENCE [LARGE SCALE GENOMIC DNA]</scope>
    <source>
        <strain evidence="3 4">DSM 8605</strain>
    </source>
</reference>
<dbReference type="GO" id="GO:0000166">
    <property type="term" value="F:nucleotide binding"/>
    <property type="evidence" value="ECO:0007669"/>
    <property type="project" value="InterPro"/>
</dbReference>
<dbReference type="Gene3D" id="3.30.360.10">
    <property type="entry name" value="Dihydrodipicolinate Reductase, domain 2"/>
    <property type="match status" value="1"/>
</dbReference>
<dbReference type="InterPro" id="IPR036291">
    <property type="entry name" value="NAD(P)-bd_dom_sf"/>
</dbReference>
<dbReference type="Gene3D" id="3.40.50.720">
    <property type="entry name" value="NAD(P)-binding Rossmann-like Domain"/>
    <property type="match status" value="1"/>
</dbReference>